<proteinExistence type="predicted"/>
<feature type="transmembrane region" description="Helical" evidence="1">
    <location>
        <begin position="15"/>
        <end position="36"/>
    </location>
</feature>
<reference evidence="2 3" key="1">
    <citation type="submission" date="2018-06" db="EMBL/GenBank/DDBJ databases">
        <title>Extensive metabolic versatility and redundancy in microbially diverse, dynamic hydrothermal sediments.</title>
        <authorList>
            <person name="Dombrowski N."/>
            <person name="Teske A."/>
            <person name="Baker B.J."/>
        </authorList>
    </citation>
    <scope>NUCLEOTIDE SEQUENCE [LARGE SCALE GENOMIC DNA]</scope>
    <source>
        <strain evidence="2">B35_G9</strain>
    </source>
</reference>
<keyword evidence="1" id="KW-1133">Transmembrane helix</keyword>
<dbReference type="EMBL" id="QNBC01000043">
    <property type="protein sequence ID" value="RKX66445.1"/>
    <property type="molecule type" value="Genomic_DNA"/>
</dbReference>
<dbReference type="Proteomes" id="UP000282321">
    <property type="component" value="Unassembled WGS sequence"/>
</dbReference>
<keyword evidence="1" id="KW-0812">Transmembrane</keyword>
<dbReference type="InterPro" id="IPR038636">
    <property type="entry name" value="Wzi_sf"/>
</dbReference>
<organism evidence="2 3">
    <name type="scientific">candidate division TA06 bacterium</name>
    <dbReference type="NCBI Taxonomy" id="2250710"/>
    <lineage>
        <taxon>Bacteria</taxon>
        <taxon>Bacteria division TA06</taxon>
    </lineage>
</organism>
<accession>A0A660SA03</accession>
<evidence type="ECO:0000313" key="3">
    <source>
        <dbReference type="Proteomes" id="UP000282321"/>
    </source>
</evidence>
<dbReference type="Gene3D" id="2.40.160.130">
    <property type="entry name" value="Capsule assembly protein Wzi"/>
    <property type="match status" value="1"/>
</dbReference>
<name>A0A660SA03_UNCT6</name>
<protein>
    <recommendedName>
        <fullName evidence="4">Capsule assembly Wzi family protein</fullName>
    </recommendedName>
</protein>
<keyword evidence="1" id="KW-0472">Membrane</keyword>
<comment type="caution">
    <text evidence="2">The sequence shown here is derived from an EMBL/GenBank/DDBJ whole genome shotgun (WGS) entry which is preliminary data.</text>
</comment>
<gene>
    <name evidence="2" type="ORF">DRP44_04090</name>
</gene>
<sequence length="427" mass="49114">MTVLSFDHRIQSVKVFSYIFIFLLPLLLNASINIGVDFNYEKDSLNLFSVKPYISLDTSGFSVVFQPNLKFIDTTLPPRMLFKNIVGMNMQSGYISYENSIFFMEAGKKSMRWGEGVSPLLFSGYLPVNNVMYGLKYKNVEMTCAYILLNRMYTTLNDVVGDTSTTKYHFNRFISAHKIEFLIKKTKIALSEVALIYYKDGESFPLQFLNPLNVMYVLQWNDPDEGNTIPTNLFWDLSLERQMRNHNFYLELLIDDFQYDNPPSDMNEPNHLAFTTGDSFVIGDFDIIMEYSIASRWVYGLYAPAGRYTAYGFPIGTEEGNDFDRVYLNIKRNIGSYSLYFKGTFKRKGEGRLDITWPSGGGFREEEFPDKNFLAGNVKHYICPKIGFGYKTEKMELNVEVGDLYEAGTGNSITANIRFIYKFLGSN</sequence>
<dbReference type="AlphaFoldDB" id="A0A660SA03"/>
<evidence type="ECO:0008006" key="4">
    <source>
        <dbReference type="Google" id="ProtNLM"/>
    </source>
</evidence>
<evidence type="ECO:0000313" key="2">
    <source>
        <dbReference type="EMBL" id="RKX66445.1"/>
    </source>
</evidence>
<evidence type="ECO:0000256" key="1">
    <source>
        <dbReference type="SAM" id="Phobius"/>
    </source>
</evidence>